<organism evidence="3 4">
    <name type="scientific">Thecamonas trahens ATCC 50062</name>
    <dbReference type="NCBI Taxonomy" id="461836"/>
    <lineage>
        <taxon>Eukaryota</taxon>
        <taxon>Apusozoa</taxon>
        <taxon>Apusomonadida</taxon>
        <taxon>Apusomonadidae</taxon>
        <taxon>Thecamonas</taxon>
    </lineage>
</organism>
<feature type="region of interest" description="Disordered" evidence="2">
    <location>
        <begin position="233"/>
        <end position="324"/>
    </location>
</feature>
<dbReference type="PANTHER" id="PTHR48125:SF10">
    <property type="entry name" value="OS12G0136300 PROTEIN"/>
    <property type="match status" value="1"/>
</dbReference>
<dbReference type="Gene3D" id="1.10.357.70">
    <property type="entry name" value="Exocyst complex component Sec6, C-terminal domain"/>
    <property type="match status" value="1"/>
</dbReference>
<feature type="region of interest" description="Disordered" evidence="2">
    <location>
        <begin position="770"/>
        <end position="816"/>
    </location>
</feature>
<dbReference type="InterPro" id="IPR042532">
    <property type="entry name" value="EXOC3/Sec6_C"/>
</dbReference>
<feature type="region of interest" description="Disordered" evidence="2">
    <location>
        <begin position="91"/>
        <end position="124"/>
    </location>
</feature>
<dbReference type="Pfam" id="PF06046">
    <property type="entry name" value="Sec6"/>
    <property type="match status" value="1"/>
</dbReference>
<feature type="compositionally biased region" description="Low complexity" evidence="2">
    <location>
        <begin position="247"/>
        <end position="259"/>
    </location>
</feature>
<feature type="compositionally biased region" description="Low complexity" evidence="2">
    <location>
        <begin position="273"/>
        <end position="293"/>
    </location>
</feature>
<evidence type="ECO:0000313" key="3">
    <source>
        <dbReference type="EMBL" id="KNC55054.1"/>
    </source>
</evidence>
<feature type="compositionally biased region" description="Polar residues" evidence="2">
    <location>
        <begin position="305"/>
        <end position="315"/>
    </location>
</feature>
<feature type="compositionally biased region" description="Polar residues" evidence="2">
    <location>
        <begin position="720"/>
        <end position="731"/>
    </location>
</feature>
<dbReference type="EMBL" id="GL349494">
    <property type="protein sequence ID" value="KNC55054.1"/>
    <property type="molecule type" value="Genomic_DNA"/>
</dbReference>
<comment type="similarity">
    <text evidence="1">Belongs to the SEC6 family.</text>
</comment>
<feature type="region of interest" description="Disordered" evidence="2">
    <location>
        <begin position="36"/>
        <end position="78"/>
    </location>
</feature>
<keyword evidence="4" id="KW-1185">Reference proteome</keyword>
<feature type="compositionally biased region" description="Gly residues" evidence="2">
    <location>
        <begin position="777"/>
        <end position="786"/>
    </location>
</feature>
<dbReference type="InterPro" id="IPR010326">
    <property type="entry name" value="EXOC3/Sec6"/>
</dbReference>
<reference evidence="3 4" key="1">
    <citation type="submission" date="2010-05" db="EMBL/GenBank/DDBJ databases">
        <title>The Genome Sequence of Thecamonas trahens ATCC 50062.</title>
        <authorList>
            <consortium name="The Broad Institute Genome Sequencing Platform"/>
            <person name="Russ C."/>
            <person name="Cuomo C."/>
            <person name="Shea T."/>
            <person name="Young S.K."/>
            <person name="Zeng Q."/>
            <person name="Koehrsen M."/>
            <person name="Haas B."/>
            <person name="Borodovsky M."/>
            <person name="Guigo R."/>
            <person name="Alvarado L."/>
            <person name="Berlin A."/>
            <person name="Bochicchio J."/>
            <person name="Borenstein D."/>
            <person name="Chapman S."/>
            <person name="Chen Z."/>
            <person name="Freedman E."/>
            <person name="Gellesch M."/>
            <person name="Goldberg J."/>
            <person name="Griggs A."/>
            <person name="Gujja S."/>
            <person name="Heilman E."/>
            <person name="Heiman D."/>
            <person name="Hepburn T."/>
            <person name="Howarth C."/>
            <person name="Jen D."/>
            <person name="Larson L."/>
            <person name="Mehta T."/>
            <person name="Park D."/>
            <person name="Pearson M."/>
            <person name="Roberts A."/>
            <person name="Saif S."/>
            <person name="Shenoy N."/>
            <person name="Sisk P."/>
            <person name="Stolte C."/>
            <person name="Sykes S."/>
            <person name="Thomson T."/>
            <person name="Walk T."/>
            <person name="White J."/>
            <person name="Yandava C."/>
            <person name="Burger G."/>
            <person name="Gray M.W."/>
            <person name="Holland P.W.H."/>
            <person name="King N."/>
            <person name="Lang F.B.F."/>
            <person name="Roger A.J."/>
            <person name="Ruiz-Trillo I."/>
            <person name="Lander E."/>
            <person name="Nusbaum C."/>
        </authorList>
    </citation>
    <scope>NUCLEOTIDE SEQUENCE [LARGE SCALE GENOMIC DNA]</scope>
    <source>
        <strain evidence="3 4">ATCC 50062</strain>
    </source>
</reference>
<evidence type="ECO:0000256" key="1">
    <source>
        <dbReference type="ARBA" id="ARBA00009447"/>
    </source>
</evidence>
<protein>
    <submittedName>
        <fullName evidence="3">Uncharacterized protein</fullName>
    </submittedName>
</protein>
<feature type="compositionally biased region" description="Basic and acidic residues" evidence="2">
    <location>
        <begin position="92"/>
        <end position="102"/>
    </location>
</feature>
<dbReference type="GeneID" id="25568821"/>
<name>A0A0L0DRU8_THETB</name>
<dbReference type="GO" id="GO:0000145">
    <property type="term" value="C:exocyst"/>
    <property type="evidence" value="ECO:0007669"/>
    <property type="project" value="InterPro"/>
</dbReference>
<feature type="compositionally biased region" description="Low complexity" evidence="2">
    <location>
        <begin position="787"/>
        <end position="816"/>
    </location>
</feature>
<gene>
    <name evidence="3" type="ORF">AMSG_10650</name>
</gene>
<evidence type="ECO:0000313" key="4">
    <source>
        <dbReference type="Proteomes" id="UP000054408"/>
    </source>
</evidence>
<accession>A0A0L0DRU8</accession>
<dbReference type="RefSeq" id="XP_013753358.1">
    <property type="nucleotide sequence ID" value="XM_013897904.1"/>
</dbReference>
<dbReference type="AlphaFoldDB" id="A0A0L0DRU8"/>
<feature type="region of interest" description="Disordered" evidence="2">
    <location>
        <begin position="690"/>
        <end position="739"/>
    </location>
</feature>
<dbReference type="GO" id="GO:0006887">
    <property type="term" value="P:exocytosis"/>
    <property type="evidence" value="ECO:0007669"/>
    <property type="project" value="InterPro"/>
</dbReference>
<dbReference type="PANTHER" id="PTHR48125">
    <property type="entry name" value="LP07818P1"/>
    <property type="match status" value="1"/>
</dbReference>
<proteinExistence type="inferred from homology"/>
<sequence length="816" mass="85614">MASVELLVLRLEAKRKASSAPLRHLILVRNARDRMLTRREAQKRGRHGRRRPARAAMRKRAKTTGSASSEKKAAKKAAALKAKLSKARLRLKKSEQAREAAKARVGGHAVDGSEQASPAGLDDGGMQRVEMCNWVARVASWALDSSPEVTPTGLITSTAPLLVFKMLNDEISRTVGVSLTRVFRAASGVGALASPSWASLASPAATSLLLSPPAPGFSPLAASRAANASAPLGHDRRYLDSDDDEPSSALASSSSFGSLPTPPPSSASPPSPMGASSLARSRAASSADIRTSSQSPPSRRGDQGTGRSPTGSSSLVGGPKFPDETSTKRNYAVVRAAVEALLHLQTLPSPLRPSVLYPNGESVGSDDGDEGDHIDALILAVNDASEALALSSRLAVVIGALFTSPYVSALEAQVEVVRRGFYELGREALDALAAMVAGDVASSLRSLITTRWYAEHPAAADTITMTLADYYADLKQLMAPEFFAKLARHHLRLVLDAYLDALLRAARSPQPLAWHVSGSILLAVDLAQLEEMFVGVLERPTVERLMLPLWELWALLILQDEEFVVSLAAAVVEASELRLEAGDVEHLFELRTDTAVTAKMVSAVARAAHDPLSVSSPFSMSQRRSLVRVCRVKVLERADVGAIRASVAEALTARQTAPSPTSDSSPPSFFLARYDSMLILDAPTAAQAQGRLGASLDRGHEASSAESDLLSEPTDEQLTHPRNSQLSSSPDSPGPKLMGAVGAVWLGSTESETASGSESESSVQMGVCGPMDEFVASGGGGGGGGASASSSGWSFSDSGSESGSGAVGGVVVLRME</sequence>
<feature type="compositionally biased region" description="Basic residues" evidence="2">
    <location>
        <begin position="44"/>
        <end position="62"/>
    </location>
</feature>
<dbReference type="Proteomes" id="UP000054408">
    <property type="component" value="Unassembled WGS sequence"/>
</dbReference>
<feature type="compositionally biased region" description="Pro residues" evidence="2">
    <location>
        <begin position="260"/>
        <end position="272"/>
    </location>
</feature>
<evidence type="ECO:0000256" key="2">
    <source>
        <dbReference type="SAM" id="MobiDB-lite"/>
    </source>
</evidence>